<dbReference type="InterPro" id="IPR001387">
    <property type="entry name" value="Cro/C1-type_HTH"/>
</dbReference>
<organism evidence="4 5">
    <name type="scientific">Moraxella cuniculi</name>
    <dbReference type="NCBI Taxonomy" id="34061"/>
    <lineage>
        <taxon>Bacteria</taxon>
        <taxon>Pseudomonadati</taxon>
        <taxon>Pseudomonadota</taxon>
        <taxon>Gammaproteobacteria</taxon>
        <taxon>Moraxellales</taxon>
        <taxon>Moraxellaceae</taxon>
        <taxon>Moraxella</taxon>
    </lineage>
</organism>
<dbReference type="InterPro" id="IPR010982">
    <property type="entry name" value="Lambda_DNA-bd_dom_sf"/>
</dbReference>
<dbReference type="Proteomes" id="UP000274100">
    <property type="component" value="Chromosome"/>
</dbReference>
<dbReference type="EMBL" id="LR134343">
    <property type="protein sequence ID" value="VEG13505.1"/>
    <property type="molecule type" value="Genomic_DNA"/>
</dbReference>
<dbReference type="KEGG" id="mcun:NCTC10297_01470"/>
<reference evidence="4 5" key="1">
    <citation type="submission" date="2018-12" db="EMBL/GenBank/DDBJ databases">
        <authorList>
            <consortium name="Pathogen Informatics"/>
        </authorList>
    </citation>
    <scope>NUCLEOTIDE SEQUENCE [LARGE SCALE GENOMIC DNA]</scope>
    <source>
        <strain evidence="4 5">NCTC10297</strain>
    </source>
</reference>
<keyword evidence="2" id="KW-0175">Coiled coil</keyword>
<dbReference type="RefSeq" id="WP_126331113.1">
    <property type="nucleotide sequence ID" value="NZ_LR134343.1"/>
</dbReference>
<feature type="domain" description="HTH cro/C1-type" evidence="3">
    <location>
        <begin position="7"/>
        <end position="61"/>
    </location>
</feature>
<feature type="coiled-coil region" evidence="2">
    <location>
        <begin position="85"/>
        <end position="112"/>
    </location>
</feature>
<dbReference type="Gene3D" id="1.10.260.40">
    <property type="entry name" value="lambda repressor-like DNA-binding domains"/>
    <property type="match status" value="1"/>
</dbReference>
<sequence length="116" mass="13252">MQTHDKIRTLREAKKITQEEFAEKLSMSASGYSKIERGETQLNLNRLQQIADILAISVFDLLPSSGGIIQTLNGAYHFNGTFNQYSDAQQEIEKLQLTISHLNQLLEQKQQQIDMQ</sequence>
<dbReference type="PANTHER" id="PTHR46797:SF1">
    <property type="entry name" value="METHYLPHOSPHONATE SYNTHASE"/>
    <property type="match status" value="1"/>
</dbReference>
<evidence type="ECO:0000256" key="1">
    <source>
        <dbReference type="ARBA" id="ARBA00023125"/>
    </source>
</evidence>
<dbReference type="GO" id="GO:0003677">
    <property type="term" value="F:DNA binding"/>
    <property type="evidence" value="ECO:0007669"/>
    <property type="project" value="UniProtKB-KW"/>
</dbReference>
<dbReference type="OrthoDB" id="5678656at2"/>
<dbReference type="GO" id="GO:0003700">
    <property type="term" value="F:DNA-binding transcription factor activity"/>
    <property type="evidence" value="ECO:0007669"/>
    <property type="project" value="TreeGrafter"/>
</dbReference>
<keyword evidence="1" id="KW-0238">DNA-binding</keyword>
<evidence type="ECO:0000256" key="2">
    <source>
        <dbReference type="SAM" id="Coils"/>
    </source>
</evidence>
<evidence type="ECO:0000313" key="5">
    <source>
        <dbReference type="Proteomes" id="UP000274100"/>
    </source>
</evidence>
<dbReference type="Pfam" id="PF01381">
    <property type="entry name" value="HTH_3"/>
    <property type="match status" value="1"/>
</dbReference>
<evidence type="ECO:0000313" key="4">
    <source>
        <dbReference type="EMBL" id="VEG13505.1"/>
    </source>
</evidence>
<accession>A0A3S4UUT7</accession>
<gene>
    <name evidence="4" type="ORF">NCTC10297_01470</name>
</gene>
<dbReference type="CDD" id="cd00093">
    <property type="entry name" value="HTH_XRE"/>
    <property type="match status" value="1"/>
</dbReference>
<dbReference type="GO" id="GO:0005829">
    <property type="term" value="C:cytosol"/>
    <property type="evidence" value="ECO:0007669"/>
    <property type="project" value="TreeGrafter"/>
</dbReference>
<dbReference type="SMART" id="SM00530">
    <property type="entry name" value="HTH_XRE"/>
    <property type="match status" value="1"/>
</dbReference>
<protein>
    <submittedName>
        <fullName evidence="4">Predicted transcriptional regulator</fullName>
    </submittedName>
</protein>
<proteinExistence type="predicted"/>
<dbReference type="InterPro" id="IPR050807">
    <property type="entry name" value="TransReg_Diox_bact_type"/>
</dbReference>
<dbReference type="AlphaFoldDB" id="A0A3S4UUT7"/>
<dbReference type="PROSITE" id="PS50943">
    <property type="entry name" value="HTH_CROC1"/>
    <property type="match status" value="1"/>
</dbReference>
<dbReference type="SUPFAM" id="SSF47413">
    <property type="entry name" value="lambda repressor-like DNA-binding domains"/>
    <property type="match status" value="1"/>
</dbReference>
<evidence type="ECO:0000259" key="3">
    <source>
        <dbReference type="PROSITE" id="PS50943"/>
    </source>
</evidence>
<name>A0A3S4UUT7_9GAMM</name>
<dbReference type="PANTHER" id="PTHR46797">
    <property type="entry name" value="HTH-TYPE TRANSCRIPTIONAL REGULATOR"/>
    <property type="match status" value="1"/>
</dbReference>